<protein>
    <submittedName>
        <fullName evidence="2">Uncharacterized protein</fullName>
    </submittedName>
</protein>
<accession>A0A926UYM8</accession>
<keyword evidence="3" id="KW-1185">Reference proteome</keyword>
<reference evidence="2" key="1">
    <citation type="journal article" date="2015" name="ISME J.">
        <title>Draft Genome Sequence of Streptomyces incarnatus NRRL8089, which Produces the Nucleoside Antibiotic Sinefungin.</title>
        <authorList>
            <person name="Oshima K."/>
            <person name="Hattori M."/>
            <person name="Shimizu H."/>
            <person name="Fukuda K."/>
            <person name="Nemoto M."/>
            <person name="Inagaki K."/>
            <person name="Tamura T."/>
        </authorList>
    </citation>
    <scope>NUCLEOTIDE SEQUENCE</scope>
    <source>
        <strain evidence="2">FACHB-1277</strain>
    </source>
</reference>
<organism evidence="2 3">
    <name type="scientific">Pseudanabaena cinerea FACHB-1277</name>
    <dbReference type="NCBI Taxonomy" id="2949581"/>
    <lineage>
        <taxon>Bacteria</taxon>
        <taxon>Bacillati</taxon>
        <taxon>Cyanobacteriota</taxon>
        <taxon>Cyanophyceae</taxon>
        <taxon>Pseudanabaenales</taxon>
        <taxon>Pseudanabaenaceae</taxon>
        <taxon>Pseudanabaena</taxon>
        <taxon>Pseudanabaena cinerea</taxon>
    </lineage>
</organism>
<reference evidence="2" key="2">
    <citation type="submission" date="2020-08" db="EMBL/GenBank/DDBJ databases">
        <authorList>
            <person name="Chen M."/>
            <person name="Teng W."/>
            <person name="Zhao L."/>
            <person name="Hu C."/>
            <person name="Zhou Y."/>
            <person name="Han B."/>
            <person name="Song L."/>
            <person name="Shu W."/>
        </authorList>
    </citation>
    <scope>NUCLEOTIDE SEQUENCE</scope>
    <source>
        <strain evidence="2">FACHB-1277</strain>
    </source>
</reference>
<dbReference type="AlphaFoldDB" id="A0A926UYM8"/>
<evidence type="ECO:0000256" key="1">
    <source>
        <dbReference type="SAM" id="Coils"/>
    </source>
</evidence>
<name>A0A926UYM8_9CYAN</name>
<gene>
    <name evidence="2" type="ORF">H6F44_20080</name>
</gene>
<evidence type="ECO:0000313" key="2">
    <source>
        <dbReference type="EMBL" id="MBD2152397.1"/>
    </source>
</evidence>
<proteinExistence type="predicted"/>
<dbReference type="Proteomes" id="UP000631421">
    <property type="component" value="Unassembled WGS sequence"/>
</dbReference>
<dbReference type="RefSeq" id="WP_190352870.1">
    <property type="nucleotide sequence ID" value="NZ_JACJPY010000102.1"/>
</dbReference>
<feature type="coiled-coil region" evidence="1">
    <location>
        <begin position="2"/>
        <end position="29"/>
    </location>
</feature>
<sequence>MSQYLLLRIQSLQEELENLKKLVDQNPRKKTHIKGLWKGLEINENDFVSAKKAIFKNISEW</sequence>
<dbReference type="EMBL" id="JACJPY010000102">
    <property type="protein sequence ID" value="MBD2152397.1"/>
    <property type="molecule type" value="Genomic_DNA"/>
</dbReference>
<evidence type="ECO:0000313" key="3">
    <source>
        <dbReference type="Proteomes" id="UP000631421"/>
    </source>
</evidence>
<keyword evidence="1" id="KW-0175">Coiled coil</keyword>
<comment type="caution">
    <text evidence="2">The sequence shown here is derived from an EMBL/GenBank/DDBJ whole genome shotgun (WGS) entry which is preliminary data.</text>
</comment>